<keyword evidence="2" id="KW-1185">Reference proteome</keyword>
<organism evidence="1 2">
    <name type="scientific">Stephania japonica</name>
    <dbReference type="NCBI Taxonomy" id="461633"/>
    <lineage>
        <taxon>Eukaryota</taxon>
        <taxon>Viridiplantae</taxon>
        <taxon>Streptophyta</taxon>
        <taxon>Embryophyta</taxon>
        <taxon>Tracheophyta</taxon>
        <taxon>Spermatophyta</taxon>
        <taxon>Magnoliopsida</taxon>
        <taxon>Ranunculales</taxon>
        <taxon>Menispermaceae</taxon>
        <taxon>Menispermoideae</taxon>
        <taxon>Cissampelideae</taxon>
        <taxon>Stephania</taxon>
    </lineage>
</organism>
<proteinExistence type="predicted"/>
<comment type="caution">
    <text evidence="1">The sequence shown here is derived from an EMBL/GenBank/DDBJ whole genome shotgun (WGS) entry which is preliminary data.</text>
</comment>
<gene>
    <name evidence="1" type="ORF">Sjap_021317</name>
</gene>
<dbReference type="EMBL" id="JBBNAE010000009">
    <property type="protein sequence ID" value="KAK9095820.1"/>
    <property type="molecule type" value="Genomic_DNA"/>
</dbReference>
<reference evidence="1 2" key="1">
    <citation type="submission" date="2024-01" db="EMBL/GenBank/DDBJ databases">
        <title>Genome assemblies of Stephania.</title>
        <authorList>
            <person name="Yang L."/>
        </authorList>
    </citation>
    <scope>NUCLEOTIDE SEQUENCE [LARGE SCALE GENOMIC DNA]</scope>
    <source>
        <strain evidence="1">QJT</strain>
        <tissue evidence="1">Leaf</tissue>
    </source>
</reference>
<dbReference type="Proteomes" id="UP001417504">
    <property type="component" value="Unassembled WGS sequence"/>
</dbReference>
<dbReference type="AlphaFoldDB" id="A0AAP0HU05"/>
<evidence type="ECO:0000313" key="2">
    <source>
        <dbReference type="Proteomes" id="UP001417504"/>
    </source>
</evidence>
<name>A0AAP0HU05_9MAGN</name>
<evidence type="ECO:0000313" key="1">
    <source>
        <dbReference type="EMBL" id="KAK9095820.1"/>
    </source>
</evidence>
<sequence>MEEIGVSSILAICMQKLSSFSLKDGEKNMLCIPNEKKGSTLEIYKQSILARVASSQTIFKIGLKVAMMKAWHFKGDASFVEVADNIFQIIFDTPGKMNHVDEQGPWIYEDYPFVSQH</sequence>
<accession>A0AAP0HU05</accession>
<protein>
    <submittedName>
        <fullName evidence="1">Uncharacterized protein</fullName>
    </submittedName>
</protein>